<keyword evidence="9 12" id="KW-0472">Membrane</keyword>
<evidence type="ECO:0000256" key="11">
    <source>
        <dbReference type="RuleBase" id="RU362091"/>
    </source>
</evidence>
<gene>
    <name evidence="13" type="ORF">CVLEPA_LOCUS28049</name>
</gene>
<feature type="transmembrane region" description="Helical" evidence="12">
    <location>
        <begin position="112"/>
        <end position="132"/>
    </location>
</feature>
<evidence type="ECO:0000256" key="5">
    <source>
        <dbReference type="ARBA" id="ARBA00022692"/>
    </source>
</evidence>
<dbReference type="PANTHER" id="PTHR42985">
    <property type="entry name" value="SODIUM-COUPLED MONOCARBOXYLATE TRANSPORTER"/>
    <property type="match status" value="1"/>
</dbReference>
<evidence type="ECO:0000313" key="13">
    <source>
        <dbReference type="EMBL" id="CAK8694699.1"/>
    </source>
</evidence>
<dbReference type="PROSITE" id="PS50283">
    <property type="entry name" value="NA_SOLUT_SYMP_3"/>
    <property type="match status" value="1"/>
</dbReference>
<keyword evidence="7" id="KW-0915">Sodium</keyword>
<keyword evidence="4" id="KW-1003">Cell membrane</keyword>
<dbReference type="InterPro" id="IPR038377">
    <property type="entry name" value="Na/Glc_symporter_sf"/>
</dbReference>
<dbReference type="PANTHER" id="PTHR42985:SF45">
    <property type="entry name" value="SODIUM_IODIDE COTRANSPORTER-LIKE"/>
    <property type="match status" value="1"/>
</dbReference>
<evidence type="ECO:0000256" key="8">
    <source>
        <dbReference type="ARBA" id="ARBA00023065"/>
    </source>
</evidence>
<keyword evidence="10" id="KW-0739">Sodium transport</keyword>
<dbReference type="EMBL" id="CAWYQH010000141">
    <property type="protein sequence ID" value="CAK8694699.1"/>
    <property type="molecule type" value="Genomic_DNA"/>
</dbReference>
<feature type="transmembrane region" description="Helical" evidence="12">
    <location>
        <begin position="58"/>
        <end position="76"/>
    </location>
</feature>
<reference evidence="13 14" key="1">
    <citation type="submission" date="2024-02" db="EMBL/GenBank/DDBJ databases">
        <authorList>
            <person name="Daric V."/>
            <person name="Darras S."/>
        </authorList>
    </citation>
    <scope>NUCLEOTIDE SEQUENCE [LARGE SCALE GENOMIC DNA]</scope>
</reference>
<name>A0ABP0GV85_CLALP</name>
<dbReference type="Pfam" id="PF00474">
    <property type="entry name" value="SSF"/>
    <property type="match status" value="1"/>
</dbReference>
<comment type="subcellular location">
    <subcellularLocation>
        <location evidence="1">Cell membrane</location>
        <topology evidence="1">Multi-pass membrane protein</topology>
    </subcellularLocation>
</comment>
<evidence type="ECO:0000256" key="6">
    <source>
        <dbReference type="ARBA" id="ARBA00022989"/>
    </source>
</evidence>
<dbReference type="InterPro" id="IPR001734">
    <property type="entry name" value="Na/solute_symporter"/>
</dbReference>
<evidence type="ECO:0000256" key="12">
    <source>
        <dbReference type="SAM" id="Phobius"/>
    </source>
</evidence>
<comment type="similarity">
    <text evidence="2 11">Belongs to the sodium:solute symporter (SSF) (TC 2.A.21) family.</text>
</comment>
<evidence type="ECO:0000256" key="1">
    <source>
        <dbReference type="ARBA" id="ARBA00004651"/>
    </source>
</evidence>
<accession>A0ABP0GV85</accession>
<organism evidence="13 14">
    <name type="scientific">Clavelina lepadiformis</name>
    <name type="common">Light-bulb sea squirt</name>
    <name type="synonym">Ascidia lepadiformis</name>
    <dbReference type="NCBI Taxonomy" id="159417"/>
    <lineage>
        <taxon>Eukaryota</taxon>
        <taxon>Metazoa</taxon>
        <taxon>Chordata</taxon>
        <taxon>Tunicata</taxon>
        <taxon>Ascidiacea</taxon>
        <taxon>Aplousobranchia</taxon>
        <taxon>Clavelinidae</taxon>
        <taxon>Clavelina</taxon>
    </lineage>
</organism>
<keyword evidence="5 12" id="KW-0812">Transmembrane</keyword>
<keyword evidence="8" id="KW-0406">Ion transport</keyword>
<comment type="caution">
    <text evidence="13">The sequence shown here is derived from an EMBL/GenBank/DDBJ whole genome shotgun (WGS) entry which is preliminary data.</text>
</comment>
<keyword evidence="3" id="KW-0813">Transport</keyword>
<evidence type="ECO:0000256" key="3">
    <source>
        <dbReference type="ARBA" id="ARBA00022448"/>
    </source>
</evidence>
<proteinExistence type="inferred from homology"/>
<protein>
    <submittedName>
        <fullName evidence="13">Uncharacterized protein</fullName>
    </submittedName>
</protein>
<keyword evidence="6 12" id="KW-1133">Transmembrane helix</keyword>
<keyword evidence="14" id="KW-1185">Reference proteome</keyword>
<evidence type="ECO:0000313" key="14">
    <source>
        <dbReference type="Proteomes" id="UP001642483"/>
    </source>
</evidence>
<evidence type="ECO:0000256" key="10">
    <source>
        <dbReference type="ARBA" id="ARBA00023201"/>
    </source>
</evidence>
<feature type="transmembrane region" description="Helical" evidence="12">
    <location>
        <begin position="25"/>
        <end position="46"/>
    </location>
</feature>
<sequence>MAVTYISAITIIGAPTEAYNYGMVVLWYSAAPIISNVIACLYYIPLVHKLSLKSINQTIYMGITVYLPALAINALTPLSLNWSIMITSGLCTFYTVLGGMKAVVWTDTLQTTVIFAGGFAALVKTIVIIGGFGKMWDALERGGRINIFE</sequence>
<dbReference type="Proteomes" id="UP001642483">
    <property type="component" value="Unassembled WGS sequence"/>
</dbReference>
<dbReference type="InterPro" id="IPR051163">
    <property type="entry name" value="Sodium:Solute_Symporter_SSF"/>
</dbReference>
<feature type="transmembrane region" description="Helical" evidence="12">
    <location>
        <begin position="82"/>
        <end position="100"/>
    </location>
</feature>
<evidence type="ECO:0000256" key="7">
    <source>
        <dbReference type="ARBA" id="ARBA00023053"/>
    </source>
</evidence>
<evidence type="ECO:0000256" key="9">
    <source>
        <dbReference type="ARBA" id="ARBA00023136"/>
    </source>
</evidence>
<evidence type="ECO:0000256" key="4">
    <source>
        <dbReference type="ARBA" id="ARBA00022475"/>
    </source>
</evidence>
<evidence type="ECO:0000256" key="2">
    <source>
        <dbReference type="ARBA" id="ARBA00006434"/>
    </source>
</evidence>
<dbReference type="Gene3D" id="1.20.1730.10">
    <property type="entry name" value="Sodium/glucose cotransporter"/>
    <property type="match status" value="1"/>
</dbReference>